<dbReference type="EMBL" id="JAGMUU010000017">
    <property type="protein sequence ID" value="KAH7134757.1"/>
    <property type="molecule type" value="Genomic_DNA"/>
</dbReference>
<evidence type="ECO:0000256" key="1">
    <source>
        <dbReference type="SAM" id="MobiDB-lite"/>
    </source>
</evidence>
<gene>
    <name evidence="2" type="ORF">B0J13DRAFT_89730</name>
</gene>
<dbReference type="OrthoDB" id="4961474at2759"/>
<organism evidence="2 3">
    <name type="scientific">Dactylonectria estremocensis</name>
    <dbReference type="NCBI Taxonomy" id="1079267"/>
    <lineage>
        <taxon>Eukaryota</taxon>
        <taxon>Fungi</taxon>
        <taxon>Dikarya</taxon>
        <taxon>Ascomycota</taxon>
        <taxon>Pezizomycotina</taxon>
        <taxon>Sordariomycetes</taxon>
        <taxon>Hypocreomycetidae</taxon>
        <taxon>Hypocreales</taxon>
        <taxon>Nectriaceae</taxon>
        <taxon>Dactylonectria</taxon>
    </lineage>
</organism>
<keyword evidence="3" id="KW-1185">Reference proteome</keyword>
<feature type="region of interest" description="Disordered" evidence="1">
    <location>
        <begin position="169"/>
        <end position="203"/>
    </location>
</feature>
<accession>A0A9P9ECT3</accession>
<evidence type="ECO:0000313" key="3">
    <source>
        <dbReference type="Proteomes" id="UP000717696"/>
    </source>
</evidence>
<dbReference type="Proteomes" id="UP000717696">
    <property type="component" value="Unassembled WGS sequence"/>
</dbReference>
<feature type="compositionally biased region" description="Basic residues" evidence="1">
    <location>
        <begin position="188"/>
        <end position="203"/>
    </location>
</feature>
<feature type="region of interest" description="Disordered" evidence="1">
    <location>
        <begin position="40"/>
        <end position="137"/>
    </location>
</feature>
<protein>
    <submittedName>
        <fullName evidence="2">Uncharacterized protein</fullName>
    </submittedName>
</protein>
<comment type="caution">
    <text evidence="2">The sequence shown here is derived from an EMBL/GenBank/DDBJ whole genome shotgun (WGS) entry which is preliminary data.</text>
</comment>
<reference evidence="2" key="1">
    <citation type="journal article" date="2021" name="Nat. Commun.">
        <title>Genetic determinants of endophytism in the Arabidopsis root mycobiome.</title>
        <authorList>
            <person name="Mesny F."/>
            <person name="Miyauchi S."/>
            <person name="Thiergart T."/>
            <person name="Pickel B."/>
            <person name="Atanasova L."/>
            <person name="Karlsson M."/>
            <person name="Huettel B."/>
            <person name="Barry K.W."/>
            <person name="Haridas S."/>
            <person name="Chen C."/>
            <person name="Bauer D."/>
            <person name="Andreopoulos W."/>
            <person name="Pangilinan J."/>
            <person name="LaButti K."/>
            <person name="Riley R."/>
            <person name="Lipzen A."/>
            <person name="Clum A."/>
            <person name="Drula E."/>
            <person name="Henrissat B."/>
            <person name="Kohler A."/>
            <person name="Grigoriev I.V."/>
            <person name="Martin F.M."/>
            <person name="Hacquard S."/>
        </authorList>
    </citation>
    <scope>NUCLEOTIDE SEQUENCE</scope>
    <source>
        <strain evidence="2">MPI-CAGE-AT-0021</strain>
    </source>
</reference>
<proteinExistence type="predicted"/>
<dbReference type="AlphaFoldDB" id="A0A9P9ECT3"/>
<feature type="compositionally biased region" description="Basic and acidic residues" evidence="1">
    <location>
        <begin position="98"/>
        <end position="109"/>
    </location>
</feature>
<evidence type="ECO:0000313" key="2">
    <source>
        <dbReference type="EMBL" id="KAH7134757.1"/>
    </source>
</evidence>
<name>A0A9P9ECT3_9HYPO</name>
<feature type="compositionally biased region" description="Basic and acidic residues" evidence="1">
    <location>
        <begin position="177"/>
        <end position="187"/>
    </location>
</feature>
<sequence length="203" mass="21341">MPPDPTPPLPLAANRAALSNRISMLLASQSSVLKTMNLTRAPASISARRPPDADDDPDLLRGSRANEGVGYVPEAKDTPTLGNARELRMLRGGKKAARRGDGRSLRKDESESEDDVGRSALGKRKRPPRAAGNADVAGAVPLAEADVEANTGDNGVPVVVPPVAEVTADEAVNDAVQDVKDGNEGGEKKRKKNKKKKPMTAIA</sequence>